<gene>
    <name evidence="7" type="ORF">CITCOLO1_LOCUS2188</name>
</gene>
<name>A0ABP0XS64_9ROSI</name>
<organism evidence="7 8">
    <name type="scientific">Citrullus colocynthis</name>
    <name type="common">colocynth</name>
    <dbReference type="NCBI Taxonomy" id="252529"/>
    <lineage>
        <taxon>Eukaryota</taxon>
        <taxon>Viridiplantae</taxon>
        <taxon>Streptophyta</taxon>
        <taxon>Embryophyta</taxon>
        <taxon>Tracheophyta</taxon>
        <taxon>Spermatophyta</taxon>
        <taxon>Magnoliopsida</taxon>
        <taxon>eudicotyledons</taxon>
        <taxon>Gunneridae</taxon>
        <taxon>Pentapetalae</taxon>
        <taxon>rosids</taxon>
        <taxon>fabids</taxon>
        <taxon>Cucurbitales</taxon>
        <taxon>Cucurbitaceae</taxon>
        <taxon>Benincaseae</taxon>
        <taxon>Citrullus</taxon>
    </lineage>
</organism>
<keyword evidence="2" id="KW-0479">Metal-binding</keyword>
<keyword evidence="8" id="KW-1185">Reference proteome</keyword>
<dbReference type="InterPro" id="IPR044181">
    <property type="entry name" value="FLZ17/18"/>
</dbReference>
<comment type="similarity">
    <text evidence="1">Belongs to the FLZ family.</text>
</comment>
<dbReference type="PROSITE" id="PS51795">
    <property type="entry name" value="ZF_FLZ"/>
    <property type="match status" value="1"/>
</dbReference>
<evidence type="ECO:0000313" key="7">
    <source>
        <dbReference type="EMBL" id="CAK9310557.1"/>
    </source>
</evidence>
<proteinExistence type="inferred from homology"/>
<evidence type="ECO:0000256" key="1">
    <source>
        <dbReference type="ARBA" id="ARBA00009374"/>
    </source>
</evidence>
<protein>
    <recommendedName>
        <fullName evidence="6">FLZ-type domain-containing protein</fullName>
    </recommendedName>
</protein>
<feature type="zinc finger region" description="FLZ-type" evidence="4">
    <location>
        <begin position="64"/>
        <end position="108"/>
    </location>
</feature>
<dbReference type="PANTHER" id="PTHR47847">
    <property type="entry name" value="FCS-LIKE ZINC FINGER 17"/>
    <property type="match status" value="1"/>
</dbReference>
<reference evidence="7 8" key="1">
    <citation type="submission" date="2024-03" db="EMBL/GenBank/DDBJ databases">
        <authorList>
            <person name="Gkanogiannis A."/>
            <person name="Becerra Lopez-Lavalle L."/>
        </authorList>
    </citation>
    <scope>NUCLEOTIDE SEQUENCE [LARGE SCALE GENOMIC DNA]</scope>
</reference>
<accession>A0ABP0XS64</accession>
<feature type="domain" description="FLZ-type" evidence="6">
    <location>
        <begin position="64"/>
        <end position="108"/>
    </location>
</feature>
<feature type="region of interest" description="Disordered" evidence="5">
    <location>
        <begin position="1"/>
        <end position="30"/>
    </location>
</feature>
<dbReference type="InterPro" id="IPR007650">
    <property type="entry name" value="Zf-FLZ_dom"/>
</dbReference>
<evidence type="ECO:0000256" key="3">
    <source>
        <dbReference type="ARBA" id="ARBA00022771"/>
    </source>
</evidence>
<dbReference type="Pfam" id="PF04570">
    <property type="entry name" value="zf-FLZ"/>
    <property type="match status" value="1"/>
</dbReference>
<keyword evidence="3" id="KW-0862">Zinc</keyword>
<sequence length="156" mass="18065">MLPKLSSPFRMKNRNDKLKSENNNSKGVGLGILVHRSPEPNLVVKQSRKLSPSLVSSSSNNNPSFLKTCLLCNKNLDPQEDIYMYRGDQGYCSMRCRNKQIDIDDKRELEASTRKMLASYRQCLKNEPRTETRLILEDLRQQHNRLPHPRIRPVVS</sequence>
<evidence type="ECO:0000256" key="4">
    <source>
        <dbReference type="PROSITE-ProRule" id="PRU01131"/>
    </source>
</evidence>
<evidence type="ECO:0000313" key="8">
    <source>
        <dbReference type="Proteomes" id="UP001642487"/>
    </source>
</evidence>
<evidence type="ECO:0000256" key="2">
    <source>
        <dbReference type="ARBA" id="ARBA00022723"/>
    </source>
</evidence>
<dbReference type="Proteomes" id="UP001642487">
    <property type="component" value="Chromosome 1"/>
</dbReference>
<dbReference type="EMBL" id="OZ021735">
    <property type="protein sequence ID" value="CAK9310557.1"/>
    <property type="molecule type" value="Genomic_DNA"/>
</dbReference>
<evidence type="ECO:0000256" key="5">
    <source>
        <dbReference type="SAM" id="MobiDB-lite"/>
    </source>
</evidence>
<keyword evidence="3" id="KW-0863">Zinc-finger</keyword>
<dbReference type="PANTHER" id="PTHR47847:SF2">
    <property type="entry name" value="FCS-LIKE ZINC FINGER 17-RELATED"/>
    <property type="match status" value="1"/>
</dbReference>
<evidence type="ECO:0000259" key="6">
    <source>
        <dbReference type="PROSITE" id="PS51795"/>
    </source>
</evidence>